<dbReference type="Proteomes" id="UP001596150">
    <property type="component" value="Unassembled WGS sequence"/>
</dbReference>
<accession>A0ABW0Q4H0</accession>
<gene>
    <name evidence="1" type="ORF">ACFPP9_25690</name>
</gene>
<reference evidence="2" key="1">
    <citation type="journal article" date="2019" name="Int. J. Syst. Evol. Microbiol.">
        <title>The Global Catalogue of Microorganisms (GCM) 10K type strain sequencing project: providing services to taxonomists for standard genome sequencing and annotation.</title>
        <authorList>
            <consortium name="The Broad Institute Genomics Platform"/>
            <consortium name="The Broad Institute Genome Sequencing Center for Infectious Disease"/>
            <person name="Wu L."/>
            <person name="Ma J."/>
        </authorList>
    </citation>
    <scope>NUCLEOTIDE SEQUENCE [LARGE SCALE GENOMIC DNA]</scope>
    <source>
        <strain evidence="2">KACC 12633</strain>
    </source>
</reference>
<dbReference type="EMBL" id="JBHSML010000033">
    <property type="protein sequence ID" value="MFC5519184.1"/>
    <property type="molecule type" value="Genomic_DNA"/>
</dbReference>
<organism evidence="1 2">
    <name type="scientific">Kaistia terrae</name>
    <dbReference type="NCBI Taxonomy" id="537017"/>
    <lineage>
        <taxon>Bacteria</taxon>
        <taxon>Pseudomonadati</taxon>
        <taxon>Pseudomonadota</taxon>
        <taxon>Alphaproteobacteria</taxon>
        <taxon>Hyphomicrobiales</taxon>
        <taxon>Kaistiaceae</taxon>
        <taxon>Kaistia</taxon>
    </lineage>
</organism>
<comment type="caution">
    <text evidence="1">The sequence shown here is derived from an EMBL/GenBank/DDBJ whole genome shotgun (WGS) entry which is preliminary data.</text>
</comment>
<evidence type="ECO:0000313" key="2">
    <source>
        <dbReference type="Proteomes" id="UP001596150"/>
    </source>
</evidence>
<feature type="non-terminal residue" evidence="1">
    <location>
        <position position="199"/>
    </location>
</feature>
<evidence type="ECO:0000313" key="1">
    <source>
        <dbReference type="EMBL" id="MFC5519184.1"/>
    </source>
</evidence>
<name>A0ABW0Q4H0_9HYPH</name>
<proteinExistence type="predicted"/>
<sequence length="199" mass="21441">MNDKIPSKISRIPASAKTDKRRYDLRTLRETASFTIEELAVATNRTVATVRVWITEGLPLMDDKEPSRIAGWAAKAWLGAKWNDRTSVCSPFELYCFKCAEPHEPAAGSLAIGRRGNSLNATARCNYCGTTTHRGVKPEDAIAMLKRFGGSTEEVDGFYASDTSTRSTPLEGGLEFSPLGPSALATVSATVEPASAKGP</sequence>
<keyword evidence="2" id="KW-1185">Reference proteome</keyword>
<protein>
    <submittedName>
        <fullName evidence="1">Uncharacterized protein</fullName>
    </submittedName>
</protein>
<dbReference type="RefSeq" id="WP_380225684.1">
    <property type="nucleotide sequence ID" value="NZ_JBHSML010000033.1"/>
</dbReference>